<dbReference type="Proteomes" id="UP000018454">
    <property type="component" value="Unassembled WGS sequence"/>
</dbReference>
<dbReference type="GO" id="GO:0003677">
    <property type="term" value="F:DNA binding"/>
    <property type="evidence" value="ECO:0007669"/>
    <property type="project" value="InterPro"/>
</dbReference>
<gene>
    <name evidence="2" type="ORF">APO_0664</name>
</gene>
<reference evidence="2 3" key="1">
    <citation type="journal article" date="2011" name="Science">
        <title>Drosophila microbiome modulates host developmental and metabolic homeostasis via insulin signaling.</title>
        <authorList>
            <person name="Shin S.C."/>
            <person name="Kim S.H."/>
            <person name="You H."/>
            <person name="Kim B."/>
            <person name="Kim A.C."/>
            <person name="Lee K.A."/>
            <person name="Yoon J.H."/>
            <person name="Ryu J.H."/>
            <person name="Lee W.J."/>
        </authorList>
    </citation>
    <scope>NUCLEOTIDE SEQUENCE [LARGE SCALE GENOMIC DNA]</scope>
    <source>
        <strain evidence="2 3">DM001</strain>
    </source>
</reference>
<dbReference type="AlphaFoldDB" id="F1YRX7"/>
<dbReference type="PROSITE" id="PS50943">
    <property type="entry name" value="HTH_CROC1"/>
    <property type="match status" value="1"/>
</dbReference>
<evidence type="ECO:0000259" key="1">
    <source>
        <dbReference type="PROSITE" id="PS50943"/>
    </source>
</evidence>
<dbReference type="OrthoDB" id="7475093at2"/>
<dbReference type="Gene3D" id="2.10.109.10">
    <property type="entry name" value="Umud Fragment, subunit A"/>
    <property type="match status" value="1"/>
</dbReference>
<comment type="caution">
    <text evidence="2">The sequence shown here is derived from an EMBL/GenBank/DDBJ whole genome shotgun (WGS) entry which is preliminary data.</text>
</comment>
<dbReference type="CDD" id="cd00093">
    <property type="entry name" value="HTH_XRE"/>
    <property type="match status" value="1"/>
</dbReference>
<dbReference type="InterPro" id="IPR001387">
    <property type="entry name" value="Cro/C1-type_HTH"/>
</dbReference>
<dbReference type="CDD" id="cd06529">
    <property type="entry name" value="S24_LexA-like"/>
    <property type="match status" value="1"/>
</dbReference>
<dbReference type="SUPFAM" id="SSF47413">
    <property type="entry name" value="lambda repressor-like DNA-binding domains"/>
    <property type="match status" value="1"/>
</dbReference>
<sequence length="236" mass="25933">MAYELLLSRIADCLHRSELSETAACEAAGVGVNTIRHIRKRGHSPKIENLCKLAYFFGVPPAYFLEAAAVGGEASDGQMLQVQTVFVKGAVQAGRWKDAVEWAPTDWYPVYTPTNIRYPNVEKFGLLVRGDSMNKVYPDGSIVIAIKFSDIGSCPQIGQRVVVVRRSVDGFEATVKKFDKDGKGRIILWPESFSPEYQQPIILDGAHKEVYDGSSACAPDVSIEALVVGSYRSETL</sequence>
<dbReference type="SUPFAM" id="SSF51306">
    <property type="entry name" value="LexA/Signal peptidase"/>
    <property type="match status" value="1"/>
</dbReference>
<protein>
    <submittedName>
        <fullName evidence="2">Prophage Repressor</fullName>
    </submittedName>
</protein>
<dbReference type="EMBL" id="AEUP01000015">
    <property type="protein sequence ID" value="EGE48458.1"/>
    <property type="molecule type" value="Genomic_DNA"/>
</dbReference>
<organism evidence="2 3">
    <name type="scientific">Acetobacter pomorum DM001</name>
    <dbReference type="NCBI Taxonomy" id="945681"/>
    <lineage>
        <taxon>Bacteria</taxon>
        <taxon>Pseudomonadati</taxon>
        <taxon>Pseudomonadota</taxon>
        <taxon>Alphaproteobacteria</taxon>
        <taxon>Acetobacterales</taxon>
        <taxon>Acetobacteraceae</taxon>
        <taxon>Acetobacter</taxon>
    </lineage>
</organism>
<dbReference type="SMART" id="SM00530">
    <property type="entry name" value="HTH_XRE"/>
    <property type="match status" value="1"/>
</dbReference>
<dbReference type="Pfam" id="PF00717">
    <property type="entry name" value="Peptidase_S24"/>
    <property type="match status" value="1"/>
</dbReference>
<evidence type="ECO:0000313" key="2">
    <source>
        <dbReference type="EMBL" id="EGE48458.1"/>
    </source>
</evidence>
<accession>F1YRX7</accession>
<dbReference type="InterPro" id="IPR015927">
    <property type="entry name" value="Peptidase_S24_S26A/B/C"/>
</dbReference>
<dbReference type="InterPro" id="IPR010982">
    <property type="entry name" value="Lambda_DNA-bd_dom_sf"/>
</dbReference>
<dbReference type="InterPro" id="IPR036286">
    <property type="entry name" value="LexA/Signal_pep-like_sf"/>
</dbReference>
<name>F1YRX7_9PROT</name>
<dbReference type="Gene3D" id="1.10.260.40">
    <property type="entry name" value="lambda repressor-like DNA-binding domains"/>
    <property type="match status" value="1"/>
</dbReference>
<feature type="domain" description="HTH cro/C1-type" evidence="1">
    <location>
        <begin position="26"/>
        <end position="64"/>
    </location>
</feature>
<proteinExistence type="predicted"/>
<evidence type="ECO:0000313" key="3">
    <source>
        <dbReference type="Proteomes" id="UP000018454"/>
    </source>
</evidence>
<dbReference type="InterPro" id="IPR039418">
    <property type="entry name" value="LexA-like"/>
</dbReference>
<dbReference type="RefSeq" id="WP_006115710.1">
    <property type="nucleotide sequence ID" value="NZ_AEUP01000015.1"/>
</dbReference>